<dbReference type="EMBL" id="CP159279">
    <property type="protein sequence ID" value="XCH12758.1"/>
    <property type="molecule type" value="Genomic_DNA"/>
</dbReference>
<sequence>MTTLMVSVLAFVSGIKDRLESEKGATATEYSLLVAFIAFIIVAGVTTFGNGLSAWFAELGGHVAAWAN</sequence>
<accession>A0AAU8ETH7</accession>
<keyword evidence="1" id="KW-0472">Membrane</keyword>
<protein>
    <submittedName>
        <fullName evidence="2">Flp family type IVb pilin</fullName>
    </submittedName>
</protein>
<proteinExistence type="predicted"/>
<dbReference type="AlphaFoldDB" id="A0AAU8ETH7"/>
<keyword evidence="1" id="KW-1133">Transmembrane helix</keyword>
<reference evidence="2" key="1">
    <citation type="submission" date="2024-06" db="EMBL/GenBank/DDBJ databases">
        <title>Biodegradation of dimethachlon by Arthrobacter sp. K5: mechanistic insights and ecological implications.</title>
        <authorList>
            <person name="Hu S."/>
            <person name="Lu P."/>
        </authorList>
    </citation>
    <scope>NUCLEOTIDE SEQUENCE</scope>
    <source>
        <strain evidence="2">K5</strain>
    </source>
</reference>
<feature type="transmembrane region" description="Helical" evidence="1">
    <location>
        <begin position="30"/>
        <end position="49"/>
    </location>
</feature>
<organism evidence="2">
    <name type="scientific">Arthrobacter sp. K5</name>
    <dbReference type="NCBI Taxonomy" id="2839623"/>
    <lineage>
        <taxon>Bacteria</taxon>
        <taxon>Bacillati</taxon>
        <taxon>Actinomycetota</taxon>
        <taxon>Actinomycetes</taxon>
        <taxon>Micrococcales</taxon>
        <taxon>Micrococcaceae</taxon>
        <taxon>Arthrobacter</taxon>
    </lineage>
</organism>
<evidence type="ECO:0000256" key="1">
    <source>
        <dbReference type="SAM" id="Phobius"/>
    </source>
</evidence>
<dbReference type="Pfam" id="PF04964">
    <property type="entry name" value="Flp_Fap"/>
    <property type="match status" value="1"/>
</dbReference>
<gene>
    <name evidence="2" type="ORF">ABRP34_07200</name>
</gene>
<keyword evidence="1" id="KW-0812">Transmembrane</keyword>
<dbReference type="InterPro" id="IPR007047">
    <property type="entry name" value="Flp_Fap"/>
</dbReference>
<dbReference type="RefSeq" id="WP_003805354.1">
    <property type="nucleotide sequence ID" value="NZ_CP159279.1"/>
</dbReference>
<name>A0AAU8ETH7_9MICC</name>
<evidence type="ECO:0000313" key="2">
    <source>
        <dbReference type="EMBL" id="XCH12758.1"/>
    </source>
</evidence>